<evidence type="ECO:0000313" key="3">
    <source>
        <dbReference type="EMBL" id="MFC7253816.1"/>
    </source>
</evidence>
<organism evidence="3 4">
    <name type="scientific">Haloplanus litoreus</name>
    <dbReference type="NCBI Taxonomy" id="767515"/>
    <lineage>
        <taxon>Archaea</taxon>
        <taxon>Methanobacteriati</taxon>
        <taxon>Methanobacteriota</taxon>
        <taxon>Stenosarchaea group</taxon>
        <taxon>Halobacteria</taxon>
        <taxon>Halobacteriales</taxon>
        <taxon>Haloferacaceae</taxon>
        <taxon>Haloplanus</taxon>
    </lineage>
</organism>
<keyword evidence="1" id="KW-1133">Transmembrane helix</keyword>
<keyword evidence="4" id="KW-1185">Reference proteome</keyword>
<feature type="transmembrane region" description="Helical" evidence="1">
    <location>
        <begin position="84"/>
        <end position="110"/>
    </location>
</feature>
<gene>
    <name evidence="3" type="ORF">ACFQKE_00570</name>
</gene>
<dbReference type="AlphaFoldDB" id="A0ABD5ZTV9"/>
<name>A0ABD5ZTV9_9EURY</name>
<evidence type="ECO:0000259" key="2">
    <source>
        <dbReference type="Pfam" id="PF26514"/>
    </source>
</evidence>
<accession>A0ABD5ZTV9</accession>
<protein>
    <recommendedName>
        <fullName evidence="2">DUF8173 domain-containing protein</fullName>
    </recommendedName>
</protein>
<comment type="caution">
    <text evidence="3">The sequence shown here is derived from an EMBL/GenBank/DDBJ whole genome shotgun (WGS) entry which is preliminary data.</text>
</comment>
<reference evidence="3 4" key="1">
    <citation type="journal article" date="2019" name="Int. J. Syst. Evol. Microbiol.">
        <title>The Global Catalogue of Microorganisms (GCM) 10K type strain sequencing project: providing services to taxonomists for standard genome sequencing and annotation.</title>
        <authorList>
            <consortium name="The Broad Institute Genomics Platform"/>
            <consortium name="The Broad Institute Genome Sequencing Center for Infectious Disease"/>
            <person name="Wu L."/>
            <person name="Ma J."/>
        </authorList>
    </citation>
    <scope>NUCLEOTIDE SEQUENCE [LARGE SCALE GENOMIC DNA]</scope>
    <source>
        <strain evidence="3 4">GX21</strain>
    </source>
</reference>
<dbReference type="InterPro" id="IPR058486">
    <property type="entry name" value="DUF8173"/>
</dbReference>
<proteinExistence type="predicted"/>
<keyword evidence="1" id="KW-0472">Membrane</keyword>
<sequence>MPSTRQLTRFGSAAAVLAGALSLAAPVAAQSPIPSEFGIGSRLAVRFGVALLINLVLGGLLVALAPDYARKTVGAIRDDPGSAFLWGLLVGIAVPIGLVLVALTIIGLLITIPGLLFLAVLGIVGNAVTICWIGALLTGDAVDAAAVGAGAFVLALVAAVPVLGNLATTLVGFFGLGVVGRDLYRSWQG</sequence>
<feature type="transmembrane region" description="Helical" evidence="1">
    <location>
        <begin position="116"/>
        <end position="137"/>
    </location>
</feature>
<feature type="domain" description="DUF8173" evidence="2">
    <location>
        <begin position="1"/>
        <end position="188"/>
    </location>
</feature>
<evidence type="ECO:0000256" key="1">
    <source>
        <dbReference type="SAM" id="Phobius"/>
    </source>
</evidence>
<feature type="transmembrane region" description="Helical" evidence="1">
    <location>
        <begin position="45"/>
        <end position="64"/>
    </location>
</feature>
<dbReference type="EMBL" id="JBHTAT010000001">
    <property type="protein sequence ID" value="MFC7253816.1"/>
    <property type="molecule type" value="Genomic_DNA"/>
</dbReference>
<dbReference type="GeneID" id="96952099"/>
<dbReference type="Proteomes" id="UP001596434">
    <property type="component" value="Unassembled WGS sequence"/>
</dbReference>
<dbReference type="Pfam" id="PF26514">
    <property type="entry name" value="DUF8173"/>
    <property type="match status" value="1"/>
</dbReference>
<keyword evidence="1" id="KW-0812">Transmembrane</keyword>
<evidence type="ECO:0000313" key="4">
    <source>
        <dbReference type="Proteomes" id="UP001596434"/>
    </source>
</evidence>
<dbReference type="RefSeq" id="WP_379701859.1">
    <property type="nucleotide sequence ID" value="NZ_JBHTAT010000001.1"/>
</dbReference>